<evidence type="ECO:0000313" key="4">
    <source>
        <dbReference type="EMBL" id="CAK76494.1"/>
    </source>
</evidence>
<dbReference type="GO" id="GO:0003735">
    <property type="term" value="F:structural constituent of ribosome"/>
    <property type="evidence" value="ECO:0007669"/>
    <property type="project" value="InterPro"/>
</dbReference>
<dbReference type="OrthoDB" id="287024at2759"/>
<dbReference type="InterPro" id="IPR023626">
    <property type="entry name" value="Ribosomal_eL39_dom_sf"/>
</dbReference>
<dbReference type="eggNOG" id="KOG0002">
    <property type="taxonomic scope" value="Eukaryota"/>
</dbReference>
<dbReference type="RefSeq" id="XP_001447998.1">
    <property type="nucleotide sequence ID" value="XM_001447961.1"/>
</dbReference>
<reference evidence="4 6" key="1">
    <citation type="journal article" date="2006" name="Nature">
        <title>Global trends of whole-genome duplications revealed by the ciliate Paramecium tetraurelia.</title>
        <authorList>
            <consortium name="Genoscope"/>
            <person name="Aury J.-M."/>
            <person name="Jaillon O."/>
            <person name="Duret L."/>
            <person name="Noel B."/>
            <person name="Jubin C."/>
            <person name="Porcel B.M."/>
            <person name="Segurens B."/>
            <person name="Daubin V."/>
            <person name="Anthouard V."/>
            <person name="Aiach N."/>
            <person name="Arnaiz O."/>
            <person name="Billaut A."/>
            <person name="Beisson J."/>
            <person name="Blanc I."/>
            <person name="Bouhouche K."/>
            <person name="Camara F."/>
            <person name="Duharcourt S."/>
            <person name="Guigo R."/>
            <person name="Gogendeau D."/>
            <person name="Katinka M."/>
            <person name="Keller A.-M."/>
            <person name="Kissmehl R."/>
            <person name="Klotz C."/>
            <person name="Koll F."/>
            <person name="Le Moue A."/>
            <person name="Lepere C."/>
            <person name="Malinsky S."/>
            <person name="Nowacki M."/>
            <person name="Nowak J.K."/>
            <person name="Plattner H."/>
            <person name="Poulain J."/>
            <person name="Ruiz F."/>
            <person name="Serrano V."/>
            <person name="Zagulski M."/>
            <person name="Dessen P."/>
            <person name="Betermier M."/>
            <person name="Weissenbach J."/>
            <person name="Scarpelli C."/>
            <person name="Schachter V."/>
            <person name="Sperling L."/>
            <person name="Meyer E."/>
            <person name="Cohen J."/>
            <person name="Wincker P."/>
        </authorList>
    </citation>
    <scope>NUCLEOTIDE SEQUENCE [LARGE SCALE GENOMIC DNA]</scope>
    <source>
        <strain evidence="4 6">Stock d4-2</strain>
    </source>
</reference>
<keyword evidence="2" id="KW-0689">Ribosomal protein</keyword>
<dbReference type="FunCoup" id="A0D0C7">
    <property type="interactions" value="416"/>
</dbReference>
<gene>
    <name evidence="4" type="ORF">GSPATT00012046001</name>
    <name evidence="5" type="ORF">GSPATT00015478001</name>
</gene>
<dbReference type="EMBL" id="CT868374">
    <property type="protein sequence ID" value="CAK80601.1"/>
    <property type="molecule type" value="Genomic_DNA"/>
</dbReference>
<dbReference type="STRING" id="5888.A0D0C7"/>
<dbReference type="PANTHER" id="PTHR19970">
    <property type="entry name" value="RIBOSOMAL PROTEIN L39E"/>
    <property type="match status" value="1"/>
</dbReference>
<evidence type="ECO:0000313" key="5">
    <source>
        <dbReference type="EMBL" id="CAK80601.1"/>
    </source>
</evidence>
<dbReference type="SUPFAM" id="SSF48662">
    <property type="entry name" value="Ribosomal protein L39e"/>
    <property type="match status" value="1"/>
</dbReference>
<dbReference type="GO" id="GO:0006412">
    <property type="term" value="P:translation"/>
    <property type="evidence" value="ECO:0007669"/>
    <property type="project" value="InterPro"/>
</dbReference>
<dbReference type="Pfam" id="PF00832">
    <property type="entry name" value="Ribosomal_L39"/>
    <property type="match status" value="1"/>
</dbReference>
<dbReference type="HOGENOM" id="CLU_181948_3_0_1"/>
<dbReference type="InParanoid" id="A0D0C7"/>
<dbReference type="GO" id="GO:0022625">
    <property type="term" value="C:cytosolic large ribosomal subunit"/>
    <property type="evidence" value="ECO:0000318"/>
    <property type="project" value="GO_Central"/>
</dbReference>
<dbReference type="Proteomes" id="UP000000600">
    <property type="component" value="Unassembled WGS sequence"/>
</dbReference>
<dbReference type="Gene3D" id="1.10.1620.10">
    <property type="entry name" value="Ribosomal protein L39e"/>
    <property type="match status" value="1"/>
</dbReference>
<proteinExistence type="inferred from homology"/>
<name>A0D0C7_PARTE</name>
<comment type="similarity">
    <text evidence="1">Belongs to the eukaryotic ribosomal protein eL39 family.</text>
</comment>
<evidence type="ECO:0000256" key="1">
    <source>
        <dbReference type="ARBA" id="ARBA00009339"/>
    </source>
</evidence>
<keyword evidence="6" id="KW-1185">Reference proteome</keyword>
<dbReference type="GeneID" id="5029675"/>
<evidence type="ECO:0000256" key="2">
    <source>
        <dbReference type="ARBA" id="ARBA00022980"/>
    </source>
</evidence>
<dbReference type="KEGG" id="ptm:GSPATT00015478001"/>
<dbReference type="KEGG" id="ptm:GSPATT00012046001"/>
<dbReference type="PROSITE" id="PS00051">
    <property type="entry name" value="RIBOSOMAL_L39E"/>
    <property type="match status" value="1"/>
</dbReference>
<protein>
    <submittedName>
        <fullName evidence="4">Chromosome undetermined scaffold_33, whole genome shotgun sequence</fullName>
    </submittedName>
    <submittedName>
        <fullName evidence="5">Chromosome undetermined scaffold_45, whole genome shotgun sequence</fullName>
    </submittedName>
</protein>
<accession>A0D0C7</accession>
<dbReference type="RefSeq" id="XP_001443891.1">
    <property type="nucleotide sequence ID" value="XM_001443854.2"/>
</dbReference>
<dbReference type="HAMAP" id="MF_00629">
    <property type="entry name" value="Ribosomal_eL39"/>
    <property type="match status" value="1"/>
</dbReference>
<organism evidence="4 6">
    <name type="scientific">Paramecium tetraurelia</name>
    <dbReference type="NCBI Taxonomy" id="5888"/>
    <lineage>
        <taxon>Eukaryota</taxon>
        <taxon>Sar</taxon>
        <taxon>Alveolata</taxon>
        <taxon>Ciliophora</taxon>
        <taxon>Intramacronucleata</taxon>
        <taxon>Oligohymenophorea</taxon>
        <taxon>Peniculida</taxon>
        <taxon>Parameciidae</taxon>
        <taxon>Paramecium</taxon>
    </lineage>
</organism>
<keyword evidence="3" id="KW-0687">Ribonucleoprotein</keyword>
<evidence type="ECO:0000256" key="3">
    <source>
        <dbReference type="ARBA" id="ARBA00023274"/>
    </source>
</evidence>
<dbReference type="InterPro" id="IPR000077">
    <property type="entry name" value="Ribosomal_eL39"/>
</dbReference>
<dbReference type="FunFam" id="1.10.1620.10:FF:000001">
    <property type="entry name" value="60S ribosomal protein-like L39"/>
    <property type="match status" value="1"/>
</dbReference>
<dbReference type="InterPro" id="IPR020083">
    <property type="entry name" value="Ribosomal_eL39_CS"/>
</dbReference>
<reference evidence="4" key="2">
    <citation type="submission" date="2006-03" db="EMBL/GenBank/DDBJ databases">
        <authorList>
            <consortium name="Genoscope"/>
        </authorList>
    </citation>
    <scope>NUCLEOTIDE SEQUENCE</scope>
    <source>
        <strain evidence="4">Stock d4-2</strain>
    </source>
</reference>
<sequence>MFIQGAHKSLRMKKRLIKANKQNRPLPNWFRYRTDNTIRYNSKRRHWRRTKLNIN</sequence>
<dbReference type="EMBL" id="CT868241">
    <property type="protein sequence ID" value="CAK76494.1"/>
    <property type="molecule type" value="Genomic_DNA"/>
</dbReference>
<dbReference type="AlphaFoldDB" id="A0D0C7"/>
<evidence type="ECO:0000313" key="6">
    <source>
        <dbReference type="Proteomes" id="UP000000600"/>
    </source>
</evidence>
<dbReference type="GeneID" id="5033783"/>
<dbReference type="OMA" id="RRTKMNI"/>
<dbReference type="PANTHER" id="PTHR19970:SF0">
    <property type="entry name" value="LARGE RIBOSOMAL SUBUNIT PROTEIN EL39"/>
    <property type="match status" value="1"/>
</dbReference>